<feature type="chain" id="PRO_5046084622" evidence="1">
    <location>
        <begin position="19"/>
        <end position="285"/>
    </location>
</feature>
<proteinExistence type="predicted"/>
<protein>
    <submittedName>
        <fullName evidence="2">Uncharacterized protein</fullName>
    </submittedName>
</protein>
<evidence type="ECO:0000313" key="2">
    <source>
        <dbReference type="EMBL" id="MFC3812179.1"/>
    </source>
</evidence>
<comment type="caution">
    <text evidence="2">The sequence shown here is derived from an EMBL/GenBank/DDBJ whole genome shotgun (WGS) entry which is preliminary data.</text>
</comment>
<keyword evidence="1" id="KW-0732">Signal</keyword>
<evidence type="ECO:0000313" key="3">
    <source>
        <dbReference type="Proteomes" id="UP001595616"/>
    </source>
</evidence>
<accession>A0ABV7YZZ8</accession>
<name>A0ABV7YZZ8_9BACT</name>
<dbReference type="EMBL" id="JBHRYQ010000001">
    <property type="protein sequence ID" value="MFC3812179.1"/>
    <property type="molecule type" value="Genomic_DNA"/>
</dbReference>
<keyword evidence="3" id="KW-1185">Reference proteome</keyword>
<dbReference type="Proteomes" id="UP001595616">
    <property type="component" value="Unassembled WGS sequence"/>
</dbReference>
<organism evidence="2 3">
    <name type="scientific">Lacihabitans lacunae</name>
    <dbReference type="NCBI Taxonomy" id="1028214"/>
    <lineage>
        <taxon>Bacteria</taxon>
        <taxon>Pseudomonadati</taxon>
        <taxon>Bacteroidota</taxon>
        <taxon>Cytophagia</taxon>
        <taxon>Cytophagales</taxon>
        <taxon>Leadbetterellaceae</taxon>
        <taxon>Lacihabitans</taxon>
    </lineage>
</organism>
<feature type="signal peptide" evidence="1">
    <location>
        <begin position="1"/>
        <end position="18"/>
    </location>
</feature>
<gene>
    <name evidence="2" type="ORF">ACFOOI_16075</name>
</gene>
<dbReference type="RefSeq" id="WP_379839046.1">
    <property type="nucleotide sequence ID" value="NZ_JBHRYQ010000001.1"/>
</dbReference>
<sequence>MKKKLLLFAFSIPILVKAQVASELSPQSLTLPRLSTAQQNSLPPQQAGNMVYNADEKKLAVHDGTEWNYISGISNSSLNPYKNHKLFTETATFTVPPGITNILIEIWGNGGNGQVMSTVSANVPCSGGGGGQYVQCLAIVNPSDVLEIVFSDNYNYLNKNNTTIAGAYNASASLAGSGLFYNSTNYQLIVSGENGKSADFSFQQANAGVFRKIVKGGAGGGTYPTFRNGGNSYTMEFDVNSGQYIGGSGLSVFISDGKFPGGGGGCGHNGLTYGVGAVGAIFLHY</sequence>
<reference evidence="3" key="1">
    <citation type="journal article" date="2019" name="Int. J. Syst. Evol. Microbiol.">
        <title>The Global Catalogue of Microorganisms (GCM) 10K type strain sequencing project: providing services to taxonomists for standard genome sequencing and annotation.</title>
        <authorList>
            <consortium name="The Broad Institute Genomics Platform"/>
            <consortium name="The Broad Institute Genome Sequencing Center for Infectious Disease"/>
            <person name="Wu L."/>
            <person name="Ma J."/>
        </authorList>
    </citation>
    <scope>NUCLEOTIDE SEQUENCE [LARGE SCALE GENOMIC DNA]</scope>
    <source>
        <strain evidence="3">CECT 7956</strain>
    </source>
</reference>
<evidence type="ECO:0000256" key="1">
    <source>
        <dbReference type="SAM" id="SignalP"/>
    </source>
</evidence>